<comment type="caution">
    <text evidence="3">The sequence shown here is derived from an EMBL/GenBank/DDBJ whole genome shotgun (WGS) entry which is preliminary data.</text>
</comment>
<proteinExistence type="predicted"/>
<dbReference type="Proteomes" id="UP000195012">
    <property type="component" value="Unassembled WGS sequence"/>
</dbReference>
<dbReference type="VEuPathDB" id="PlasmoDB:PKNH_1032400"/>
<feature type="compositionally biased region" description="Pro residues" evidence="1">
    <location>
        <begin position="72"/>
        <end position="86"/>
    </location>
</feature>
<evidence type="ECO:0000256" key="1">
    <source>
        <dbReference type="SAM" id="MobiDB-lite"/>
    </source>
</evidence>
<keyword evidence="2" id="KW-1133">Transmembrane helix</keyword>
<dbReference type="VEuPathDB" id="PlasmoDB:PKA1H_100037400"/>
<evidence type="ECO:0000313" key="3">
    <source>
        <dbReference type="EMBL" id="OTN67019.1"/>
    </source>
</evidence>
<dbReference type="AlphaFoldDB" id="A0A1Y3DS10"/>
<evidence type="ECO:0000313" key="4">
    <source>
        <dbReference type="Proteomes" id="UP000195012"/>
    </source>
</evidence>
<keyword evidence="2" id="KW-0812">Transmembrane</keyword>
<feature type="compositionally biased region" description="Low complexity" evidence="1">
    <location>
        <begin position="87"/>
        <end position="96"/>
    </location>
</feature>
<accession>A0A1Y3DS10</accession>
<name>A0A1Y3DS10_PLAKN</name>
<dbReference type="eggNOG" id="ENOG502RSYK">
    <property type="taxonomic scope" value="Eukaryota"/>
</dbReference>
<dbReference type="OrthoDB" id="387664at2759"/>
<dbReference type="EMBL" id="NETL01000021">
    <property type="protein sequence ID" value="OTN67019.1"/>
    <property type="molecule type" value="Genomic_DNA"/>
</dbReference>
<gene>
    <name evidence="3" type="primary">SBP1</name>
    <name evidence="3" type="ORF">PKNOH_S07470400</name>
</gene>
<feature type="transmembrane region" description="Helical" evidence="2">
    <location>
        <begin position="235"/>
        <end position="255"/>
    </location>
</feature>
<feature type="region of interest" description="Disordered" evidence="1">
    <location>
        <begin position="126"/>
        <end position="153"/>
    </location>
</feature>
<feature type="region of interest" description="Disordered" evidence="1">
    <location>
        <begin position="29"/>
        <end position="53"/>
    </location>
</feature>
<evidence type="ECO:0000256" key="2">
    <source>
        <dbReference type="SAM" id="Phobius"/>
    </source>
</evidence>
<keyword evidence="2" id="KW-0472">Membrane</keyword>
<dbReference type="VEuPathDB" id="PlasmoDB:PKNOH_S07470400"/>
<organism evidence="3 4">
    <name type="scientific">Plasmodium knowlesi</name>
    <dbReference type="NCBI Taxonomy" id="5850"/>
    <lineage>
        <taxon>Eukaryota</taxon>
        <taxon>Sar</taxon>
        <taxon>Alveolata</taxon>
        <taxon>Apicomplexa</taxon>
        <taxon>Aconoidasida</taxon>
        <taxon>Haemosporida</taxon>
        <taxon>Plasmodiidae</taxon>
        <taxon>Plasmodium</taxon>
        <taxon>Plasmodium (Plasmodium)</taxon>
    </lineage>
</organism>
<protein>
    <submittedName>
        <fullName evidence="3">Putative Skeleton-binding protein 1</fullName>
    </submittedName>
</protein>
<feature type="region of interest" description="Disordered" evidence="1">
    <location>
        <begin position="66"/>
        <end position="96"/>
    </location>
</feature>
<reference evidence="3 4" key="1">
    <citation type="submission" date="2017-05" db="EMBL/GenBank/DDBJ databases">
        <title>PacBio assembly of a Plasmodium knowlesi genome sequence with Hi-C correction and manual annotation of the SICAvar gene family.</title>
        <authorList>
            <person name="Lapp S.A."/>
            <person name="Geraldo J.A."/>
            <person name="Chien J.-T."/>
            <person name="Ay F."/>
            <person name="Pakala S.B."/>
            <person name="Batugedara G."/>
            <person name="Humphrey J.C."/>
            <person name="Debarry J.D."/>
            <person name="Le Roch K.G."/>
            <person name="Galinski M.R."/>
            <person name="Kissinger J.C."/>
        </authorList>
    </citation>
    <scope>NUCLEOTIDE SEQUENCE [LARGE SCALE GENOMIC DNA]</scope>
    <source>
        <strain evidence="4">Malayan Strain Pk1 (A+)</strain>
    </source>
</reference>
<sequence length="285" mass="31238">MKDPHFRRTNQPFLKISTQEQVNTMCQAFASSSSHNPSTEEVHHPVPTTVPEVQNMGDVNATATTTTVTTPVPTPVATPAPAPTPAPVTTTETTPPAVPDVPTNEGAVEIGQLSNDVVADLASMPDEATEQHAVAEEPSEVQADAPVAESAEEETILAPPNLDEMFSEESIRKLRESIENSPCYQRRLAAYREQQERLGKSIDISPSSPMISPLYKLQFFGSYAKGMIQLIQKNYLMVLLIGLFIMNGILFYNYYKGSAGKKKCKEEKLKKKMKAKCKKLDGDAI</sequence>